<feature type="transmembrane region" description="Helical" evidence="1">
    <location>
        <begin position="249"/>
        <end position="270"/>
    </location>
</feature>
<gene>
    <name evidence="2" type="ORF">DFP72DRAFT_514691</name>
</gene>
<dbReference type="Proteomes" id="UP000521943">
    <property type="component" value="Unassembled WGS sequence"/>
</dbReference>
<feature type="transmembrane region" description="Helical" evidence="1">
    <location>
        <begin position="215"/>
        <end position="237"/>
    </location>
</feature>
<reference evidence="2 3" key="1">
    <citation type="submission" date="2020-07" db="EMBL/GenBank/DDBJ databases">
        <title>Comparative genomics of pyrophilous fungi reveals a link between fire events and developmental genes.</title>
        <authorList>
            <consortium name="DOE Joint Genome Institute"/>
            <person name="Steindorff A.S."/>
            <person name="Carver A."/>
            <person name="Calhoun S."/>
            <person name="Stillman K."/>
            <person name="Liu H."/>
            <person name="Lipzen A."/>
            <person name="Pangilinan J."/>
            <person name="Labutti K."/>
            <person name="Bruns T.D."/>
            <person name="Grigoriev I.V."/>
        </authorList>
    </citation>
    <scope>NUCLEOTIDE SEQUENCE [LARGE SCALE GENOMIC DNA]</scope>
    <source>
        <strain evidence="2 3">CBS 144469</strain>
    </source>
</reference>
<evidence type="ECO:0000313" key="3">
    <source>
        <dbReference type="Proteomes" id="UP000521943"/>
    </source>
</evidence>
<dbReference type="AlphaFoldDB" id="A0A8H6M3Q7"/>
<keyword evidence="1" id="KW-0812">Transmembrane</keyword>
<keyword evidence="1" id="KW-0472">Membrane</keyword>
<keyword evidence="3" id="KW-1185">Reference proteome</keyword>
<keyword evidence="1" id="KW-1133">Transmembrane helix</keyword>
<organism evidence="2 3">
    <name type="scientific">Ephemerocybe angulata</name>
    <dbReference type="NCBI Taxonomy" id="980116"/>
    <lineage>
        <taxon>Eukaryota</taxon>
        <taxon>Fungi</taxon>
        <taxon>Dikarya</taxon>
        <taxon>Basidiomycota</taxon>
        <taxon>Agaricomycotina</taxon>
        <taxon>Agaricomycetes</taxon>
        <taxon>Agaricomycetidae</taxon>
        <taxon>Agaricales</taxon>
        <taxon>Agaricineae</taxon>
        <taxon>Psathyrellaceae</taxon>
        <taxon>Ephemerocybe</taxon>
    </lineage>
</organism>
<protein>
    <submittedName>
        <fullName evidence="2">Uncharacterized protein</fullName>
    </submittedName>
</protein>
<sequence>SFPLNFPHGPSTIVCIPAQSLKLPKTVSESEWPPPLQTTTSACTTLSSLLVAAGTQYPLKRVHPQPLPLKALPLFRPLPKYRLLSSKQPHSNARKGVSSILSGATEYRDVLSSTILLAPARRRTSVKLRNVFVQLSGIVKIGTLECSALPSTLSASCSPSIPCPERWFGQQTSCFSDTILSAPFFGPMDAHHTTPVSHRTVRPPSRFRVLPGGSLFVFVVHFCSVVLQLRFVLYFCVKGSPYFVGYSRVVCVVFGSTVCEALSSVVHLTVGSSSVGGKGYGQGHGLHLADSPVGAVCVNWSVLDLC</sequence>
<proteinExistence type="predicted"/>
<evidence type="ECO:0000313" key="2">
    <source>
        <dbReference type="EMBL" id="KAF6750422.1"/>
    </source>
</evidence>
<feature type="non-terminal residue" evidence="2">
    <location>
        <position position="306"/>
    </location>
</feature>
<comment type="caution">
    <text evidence="2">The sequence shown here is derived from an EMBL/GenBank/DDBJ whole genome shotgun (WGS) entry which is preliminary data.</text>
</comment>
<evidence type="ECO:0000256" key="1">
    <source>
        <dbReference type="SAM" id="Phobius"/>
    </source>
</evidence>
<accession>A0A8H6M3Q7</accession>
<dbReference type="EMBL" id="JACGCI010000057">
    <property type="protein sequence ID" value="KAF6750422.1"/>
    <property type="molecule type" value="Genomic_DNA"/>
</dbReference>
<name>A0A8H6M3Q7_9AGAR</name>